<sequence>MSPKKVSATHNVYVSPLRSSKMDTLLSPSPKSYYACVGESTYAFQSPSKDLKAINNRLNSWKKVSGRLNFDIVSDLVVASSLNGVQNAKPAATEVVPTKTPVKCEPSES</sequence>
<evidence type="ECO:0000313" key="1">
    <source>
        <dbReference type="EMBL" id="ACF83073.1"/>
    </source>
</evidence>
<organism evidence="1">
    <name type="scientific">Zea mays</name>
    <name type="common">Maize</name>
    <dbReference type="NCBI Taxonomy" id="4577"/>
    <lineage>
        <taxon>Eukaryota</taxon>
        <taxon>Viridiplantae</taxon>
        <taxon>Streptophyta</taxon>
        <taxon>Embryophyta</taxon>
        <taxon>Tracheophyta</taxon>
        <taxon>Spermatophyta</taxon>
        <taxon>Magnoliopsida</taxon>
        <taxon>Liliopsida</taxon>
        <taxon>Poales</taxon>
        <taxon>Poaceae</taxon>
        <taxon>PACMAD clade</taxon>
        <taxon>Panicoideae</taxon>
        <taxon>Andropogonodae</taxon>
        <taxon>Andropogoneae</taxon>
        <taxon>Tripsacinae</taxon>
        <taxon>Zea</taxon>
    </lineage>
</organism>
<dbReference type="AlphaFoldDB" id="B4FLT0"/>
<dbReference type="EMBL" id="BT038068">
    <property type="protein sequence ID" value="ACF83073.1"/>
    <property type="molecule type" value="mRNA"/>
</dbReference>
<dbReference type="GO" id="GO:0006357">
    <property type="term" value="P:regulation of transcription by RNA polymerase II"/>
    <property type="evidence" value="ECO:0007669"/>
    <property type="project" value="InterPro"/>
</dbReference>
<dbReference type="InterPro" id="IPR028309">
    <property type="entry name" value="RB_fam"/>
</dbReference>
<dbReference type="PANTHER" id="PTHR13742">
    <property type="entry name" value="RETINOBLASTOMA-ASSOCIATED PROTEIN RB -RELATED"/>
    <property type="match status" value="1"/>
</dbReference>
<reference evidence="1" key="1">
    <citation type="journal article" date="2009" name="PLoS Genet.">
        <title>Sequencing, mapping, and analysis of 27,455 maize full-length cDNAs.</title>
        <authorList>
            <person name="Soderlund C."/>
            <person name="Descour A."/>
            <person name="Kudrna D."/>
            <person name="Bomhoff M."/>
            <person name="Boyd L."/>
            <person name="Currie J."/>
            <person name="Angelova A."/>
            <person name="Collura K."/>
            <person name="Wissotski M."/>
            <person name="Ashley E."/>
            <person name="Morrow D."/>
            <person name="Fernandes J."/>
            <person name="Walbot V."/>
            <person name="Yu Y."/>
        </authorList>
    </citation>
    <scope>NUCLEOTIDE SEQUENCE</scope>
    <source>
        <strain evidence="1">B73</strain>
    </source>
</reference>
<proteinExistence type="evidence at transcript level"/>
<protein>
    <submittedName>
        <fullName evidence="1">Uncharacterized protein</fullName>
    </submittedName>
</protein>
<accession>B4FLT0</accession>
<dbReference type="GO" id="GO:0051726">
    <property type="term" value="P:regulation of cell cycle"/>
    <property type="evidence" value="ECO:0007669"/>
    <property type="project" value="InterPro"/>
</dbReference>
<dbReference type="PANTHER" id="PTHR13742:SF17">
    <property type="entry name" value="RE32990P-RELATED"/>
    <property type="match status" value="1"/>
</dbReference>
<name>B4FLT0_MAIZE</name>